<name>A0AAD5WN25_9PEZI</name>
<organism evidence="1 2">
    <name type="scientific">Zalerion maritima</name>
    <dbReference type="NCBI Taxonomy" id="339359"/>
    <lineage>
        <taxon>Eukaryota</taxon>
        <taxon>Fungi</taxon>
        <taxon>Dikarya</taxon>
        <taxon>Ascomycota</taxon>
        <taxon>Pezizomycotina</taxon>
        <taxon>Sordariomycetes</taxon>
        <taxon>Lulworthiomycetidae</taxon>
        <taxon>Lulworthiales</taxon>
        <taxon>Lulworthiaceae</taxon>
        <taxon>Zalerion</taxon>
    </lineage>
</organism>
<dbReference type="Proteomes" id="UP001201980">
    <property type="component" value="Unassembled WGS sequence"/>
</dbReference>
<keyword evidence="2" id="KW-1185">Reference proteome</keyword>
<evidence type="ECO:0000313" key="2">
    <source>
        <dbReference type="Proteomes" id="UP001201980"/>
    </source>
</evidence>
<proteinExistence type="predicted"/>
<sequence length="234" mass="26746">MSERLHSAEVGGNEGTQVLIGRGGRAANCFAWSTRRNARDKAPNVLDPPARSILVKSRAHQLRWKRVGRPEAYKSFITVPPIQPTRRRVVWAMYQPPDNEVTVNATSRPIENPWLSATSRRRHTLGNPRVELSFIFNKFLRHRANDSDNFLQATDAMYRTMHIDASVRGPEPVDAIDDTDLFSEEQVAIEELPQEFGLFNDDEEPADYDPCCTWEVFEEDMIRYDPTDRGFGSP</sequence>
<reference evidence="1" key="1">
    <citation type="submission" date="2022-07" db="EMBL/GenBank/DDBJ databases">
        <title>Draft genome sequence of Zalerion maritima ATCC 34329, a (micro)plastics degrading marine fungus.</title>
        <authorList>
            <person name="Paco A."/>
            <person name="Goncalves M.F.M."/>
            <person name="Rocha-Santos T.A.P."/>
            <person name="Alves A."/>
        </authorList>
    </citation>
    <scope>NUCLEOTIDE SEQUENCE</scope>
    <source>
        <strain evidence="1">ATCC 34329</strain>
    </source>
</reference>
<dbReference type="EMBL" id="JAKWBI020000454">
    <property type="protein sequence ID" value="KAJ2894819.1"/>
    <property type="molecule type" value="Genomic_DNA"/>
</dbReference>
<protein>
    <submittedName>
        <fullName evidence="1">Uncharacterized protein</fullName>
    </submittedName>
</protein>
<comment type="caution">
    <text evidence="1">The sequence shown here is derived from an EMBL/GenBank/DDBJ whole genome shotgun (WGS) entry which is preliminary data.</text>
</comment>
<dbReference type="AlphaFoldDB" id="A0AAD5WN25"/>
<gene>
    <name evidence="1" type="ORF">MKZ38_007200</name>
</gene>
<evidence type="ECO:0000313" key="1">
    <source>
        <dbReference type="EMBL" id="KAJ2894819.1"/>
    </source>
</evidence>
<accession>A0AAD5WN25</accession>